<dbReference type="Gene3D" id="3.40.50.360">
    <property type="match status" value="1"/>
</dbReference>
<comment type="pathway">
    <text evidence="7">Porphyrin-containing compound metabolism; protoporphyrin-IX biosynthesis; protoporphyrin-IX from protoporphyrinogen-IX: step 1/1.</text>
</comment>
<dbReference type="GO" id="GO:0070819">
    <property type="term" value="F:menaquinone-dependent protoporphyrinogen oxidase activity"/>
    <property type="evidence" value="ECO:0007669"/>
    <property type="project" value="UniProtKB-UniRule"/>
</dbReference>
<dbReference type="RefSeq" id="WP_064036880.1">
    <property type="nucleotide sequence ID" value="NZ_LUUH01000055.1"/>
</dbReference>
<dbReference type="PANTHER" id="PTHR38030">
    <property type="entry name" value="PROTOPORPHYRINOGEN IX DEHYDROGENASE [MENAQUINONE]"/>
    <property type="match status" value="1"/>
</dbReference>
<gene>
    <name evidence="7" type="primary">hemG</name>
    <name evidence="9" type="ORF">A1353_00275</name>
</gene>
<keyword evidence="5" id="KW-0472">Membrane</keyword>
<dbReference type="Pfam" id="PF12724">
    <property type="entry name" value="Flavodoxin_5"/>
    <property type="match status" value="1"/>
</dbReference>
<dbReference type="InterPro" id="IPR008254">
    <property type="entry name" value="Flavodoxin/NO_synth"/>
</dbReference>
<reference evidence="9 10" key="1">
    <citation type="submission" date="2016-03" db="EMBL/GenBank/DDBJ databases">
        <authorList>
            <person name="Ploux O."/>
        </authorList>
    </citation>
    <scope>NUCLEOTIDE SEQUENCE [LARGE SCALE GENOMIC DNA]</scope>
    <source>
        <strain evidence="9 10">R-45371</strain>
    </source>
</reference>
<feature type="domain" description="Flavodoxin-like" evidence="8">
    <location>
        <begin position="4"/>
        <end position="150"/>
    </location>
</feature>
<keyword evidence="4 7" id="KW-0560">Oxidoreductase</keyword>
<dbReference type="PANTHER" id="PTHR38030:SF2">
    <property type="entry name" value="PROTOPORPHYRINOGEN IX DEHYDROGENASE [QUINONE]"/>
    <property type="match status" value="1"/>
</dbReference>
<comment type="function">
    <text evidence="7">Catalyzes the 6-electron oxidation of protoporphyrinogen IX to form protoporphyrin IX; under anaerobic conditions uses menaquinone as an electron acceptor, under aerobic conditions uses ubiquinone as an electron acceptor.</text>
</comment>
<evidence type="ECO:0000256" key="2">
    <source>
        <dbReference type="ARBA" id="ARBA00022643"/>
    </source>
</evidence>
<comment type="caution">
    <text evidence="9">The sequence shown here is derived from an EMBL/GenBank/DDBJ whole genome shotgun (WGS) entry which is preliminary data.</text>
</comment>
<dbReference type="InterPro" id="IPR029039">
    <property type="entry name" value="Flavoprotein-like_sf"/>
</dbReference>
<name>A0A177MCV4_METMH</name>
<evidence type="ECO:0000256" key="3">
    <source>
        <dbReference type="ARBA" id="ARBA00022741"/>
    </source>
</evidence>
<comment type="similarity">
    <text evidence="7">Belongs to the HemG family.</text>
</comment>
<comment type="subcellular location">
    <subcellularLocation>
        <location evidence="7">Cell membrane</location>
        <topology evidence="7">Peripheral membrane protein</topology>
    </subcellularLocation>
</comment>
<evidence type="ECO:0000313" key="9">
    <source>
        <dbReference type="EMBL" id="OAI03576.1"/>
    </source>
</evidence>
<dbReference type="HAMAP" id="MF_00853">
    <property type="entry name" value="HemG"/>
    <property type="match status" value="1"/>
</dbReference>
<comment type="catalytic activity">
    <reaction evidence="7">
        <text>protoporphyrinogen IX + 3 a menaquinone = protoporphyrin IX + 3 a menaquinol</text>
        <dbReference type="Rhea" id="RHEA:27409"/>
        <dbReference type="Rhea" id="RHEA-COMP:9537"/>
        <dbReference type="Rhea" id="RHEA-COMP:9539"/>
        <dbReference type="ChEBI" id="CHEBI:16374"/>
        <dbReference type="ChEBI" id="CHEBI:18151"/>
        <dbReference type="ChEBI" id="CHEBI:57306"/>
        <dbReference type="ChEBI" id="CHEBI:57307"/>
        <dbReference type="EC" id="1.3.5.3"/>
    </reaction>
</comment>
<organism evidence="9 10">
    <name type="scientific">Methylomonas methanica</name>
    <dbReference type="NCBI Taxonomy" id="421"/>
    <lineage>
        <taxon>Bacteria</taxon>
        <taxon>Pseudomonadati</taxon>
        <taxon>Pseudomonadota</taxon>
        <taxon>Gammaproteobacteria</taxon>
        <taxon>Methylococcales</taxon>
        <taxon>Methylococcaceae</taxon>
        <taxon>Methylomonas</taxon>
    </lineage>
</organism>
<dbReference type="SUPFAM" id="SSF52218">
    <property type="entry name" value="Flavoproteins"/>
    <property type="match status" value="1"/>
</dbReference>
<keyword evidence="3 7" id="KW-0547">Nucleotide-binding</keyword>
<proteinExistence type="inferred from homology"/>
<dbReference type="GO" id="GO:0004729">
    <property type="term" value="F:oxygen-dependent protoporphyrinogen oxidase activity"/>
    <property type="evidence" value="ECO:0007669"/>
    <property type="project" value="InterPro"/>
</dbReference>
<keyword evidence="6 7" id="KW-0627">Porphyrin biosynthesis</keyword>
<evidence type="ECO:0000259" key="8">
    <source>
        <dbReference type="PROSITE" id="PS50902"/>
    </source>
</evidence>
<evidence type="ECO:0000256" key="6">
    <source>
        <dbReference type="ARBA" id="ARBA00023244"/>
    </source>
</evidence>
<keyword evidence="2 7" id="KW-0288">FMN</keyword>
<dbReference type="GO" id="GO:0006782">
    <property type="term" value="P:protoporphyrinogen IX biosynthetic process"/>
    <property type="evidence" value="ECO:0007669"/>
    <property type="project" value="UniProtKB-UniRule"/>
</dbReference>
<dbReference type="EC" id="1.3.5.3" evidence="7"/>
<protein>
    <recommendedName>
        <fullName evidence="7">Protoporphyrinogen IX dehydrogenase [quinone]</fullName>
        <ecNumber evidence="7">1.3.5.3</ecNumber>
    </recommendedName>
    <alternativeName>
        <fullName evidence="7">Protoporphyrinogen IX dehydrogenase [menaquinone]</fullName>
    </alternativeName>
    <alternativeName>
        <fullName evidence="7">Protoporphyrinogen IX dehydrogenase [ubiquinone]</fullName>
    </alternativeName>
    <alternativeName>
        <fullName evidence="7">Protoporphyrinogen oxidase</fullName>
        <shortName evidence="7">PPO</shortName>
    </alternativeName>
</protein>
<comment type="catalytic activity">
    <reaction evidence="7">
        <text>protoporphyrinogen IX + 3 a quinone = protoporphyrin IX + 3 a quinol</text>
        <dbReference type="Rhea" id="RHEA:65032"/>
        <dbReference type="ChEBI" id="CHEBI:24646"/>
        <dbReference type="ChEBI" id="CHEBI:57306"/>
        <dbReference type="ChEBI" id="CHEBI:57307"/>
        <dbReference type="ChEBI" id="CHEBI:132124"/>
        <dbReference type="EC" id="1.3.5.3"/>
    </reaction>
</comment>
<dbReference type="AlphaFoldDB" id="A0A177MCV4"/>
<evidence type="ECO:0000256" key="1">
    <source>
        <dbReference type="ARBA" id="ARBA00022630"/>
    </source>
</evidence>
<dbReference type="Proteomes" id="UP000077763">
    <property type="component" value="Unassembled WGS sequence"/>
</dbReference>
<accession>A0A177MCV4</accession>
<sequence>MSNILIIYSSRDGQTLKICQRLQSIIERHAHQVALVPIQDADQMDLQAFDKIIIGASIHYGRHNPQILAFIERNLSILDSKPNAFFSVNVVARKPEKQTHATNPYLKKFLKRIRWKPNQLAVFAGKIDYPSYNMFDRSVIRLIMWMTKGPTDPSAVVEFTDWGQVDTFGAVIRSMDIGDQ</sequence>
<keyword evidence="1 7" id="KW-0285">Flavoprotein</keyword>
<evidence type="ECO:0000256" key="5">
    <source>
        <dbReference type="ARBA" id="ARBA00023136"/>
    </source>
</evidence>
<evidence type="ECO:0000313" key="10">
    <source>
        <dbReference type="Proteomes" id="UP000077763"/>
    </source>
</evidence>
<dbReference type="InterPro" id="IPR052200">
    <property type="entry name" value="Protoporphyrinogen_IX_DH"/>
</dbReference>
<keyword evidence="7" id="KW-1003">Cell membrane</keyword>
<evidence type="ECO:0000256" key="4">
    <source>
        <dbReference type="ARBA" id="ARBA00023002"/>
    </source>
</evidence>
<dbReference type="UniPathway" id="UPA00251">
    <property type="reaction ID" value="UER00324"/>
</dbReference>
<comment type="catalytic activity">
    <reaction evidence="7">
        <text>protoporphyrinogen IX + 3 a ubiquinone = protoporphyrin IX + 3 a ubiquinol</text>
        <dbReference type="Rhea" id="RHEA:63936"/>
        <dbReference type="Rhea" id="RHEA-COMP:9565"/>
        <dbReference type="Rhea" id="RHEA-COMP:9566"/>
        <dbReference type="ChEBI" id="CHEBI:16389"/>
        <dbReference type="ChEBI" id="CHEBI:17976"/>
        <dbReference type="ChEBI" id="CHEBI:57306"/>
        <dbReference type="ChEBI" id="CHEBI:57307"/>
    </reaction>
</comment>
<dbReference type="InterPro" id="IPR026816">
    <property type="entry name" value="Flavodoxin_dom"/>
</dbReference>
<dbReference type="GO" id="GO:0010181">
    <property type="term" value="F:FMN binding"/>
    <property type="evidence" value="ECO:0007669"/>
    <property type="project" value="UniProtKB-UniRule"/>
</dbReference>
<dbReference type="NCBIfam" id="NF008316">
    <property type="entry name" value="PRK11104.1"/>
    <property type="match status" value="1"/>
</dbReference>
<comment type="cofactor">
    <cofactor evidence="7">
        <name>FMN</name>
        <dbReference type="ChEBI" id="CHEBI:58210"/>
    </cofactor>
    <text evidence="7">Binds 1 FMN non-covalently per subunit.</text>
</comment>
<dbReference type="InterPro" id="IPR044264">
    <property type="entry name" value="HemG"/>
</dbReference>
<dbReference type="EMBL" id="LUUH01000055">
    <property type="protein sequence ID" value="OAI03576.1"/>
    <property type="molecule type" value="Genomic_DNA"/>
</dbReference>
<evidence type="ECO:0000256" key="7">
    <source>
        <dbReference type="HAMAP-Rule" id="MF_00853"/>
    </source>
</evidence>
<dbReference type="PROSITE" id="PS50902">
    <property type="entry name" value="FLAVODOXIN_LIKE"/>
    <property type="match status" value="1"/>
</dbReference>
<dbReference type="GO" id="GO:0005886">
    <property type="term" value="C:plasma membrane"/>
    <property type="evidence" value="ECO:0007669"/>
    <property type="project" value="UniProtKB-SubCell"/>
</dbReference>